<dbReference type="WBParaSite" id="nOo.2.0.1.t06804-RA">
    <property type="protein sequence ID" value="nOo.2.0.1.t06804-RA"/>
    <property type="gene ID" value="nOo.2.0.1.g06804"/>
</dbReference>
<dbReference type="Proteomes" id="UP000271087">
    <property type="component" value="Unassembled WGS sequence"/>
</dbReference>
<evidence type="ECO:0000313" key="3">
    <source>
        <dbReference type="WBParaSite" id="nOo.2.0.1.t06804-RA"/>
    </source>
</evidence>
<evidence type="ECO:0000313" key="2">
    <source>
        <dbReference type="Proteomes" id="UP000271087"/>
    </source>
</evidence>
<protein>
    <submittedName>
        <fullName evidence="3">Ovule protein</fullName>
    </submittedName>
</protein>
<keyword evidence="2" id="KW-1185">Reference proteome</keyword>
<sequence length="168" mass="18635">MIRGAKKEAPKGESQGKFKFITAQYSSALLLAWRLLISNGGNEKDEISMIGQNRKDDNSVIKNIDDSISDSTISAATAMESSSVESLKALLSTDNISDDQLAQVADTEHQQYSAESQFVPHCFSPQDIEHSLRYDSNIHNTNRYLLVIPELELCISTMPSSEFVKFEA</sequence>
<name>A0A182EFD8_ONCOC</name>
<dbReference type="AlphaFoldDB" id="A0A182EFD8"/>
<reference evidence="1 2" key="2">
    <citation type="submission" date="2018-08" db="EMBL/GenBank/DDBJ databases">
        <authorList>
            <person name="Laetsch R D."/>
            <person name="Stevens L."/>
            <person name="Kumar S."/>
            <person name="Blaxter L. M."/>
        </authorList>
    </citation>
    <scope>NUCLEOTIDE SEQUENCE [LARGE SCALE GENOMIC DNA]</scope>
</reference>
<organism evidence="3">
    <name type="scientific">Onchocerca ochengi</name>
    <name type="common">Filarial nematode worm</name>
    <dbReference type="NCBI Taxonomy" id="42157"/>
    <lineage>
        <taxon>Eukaryota</taxon>
        <taxon>Metazoa</taxon>
        <taxon>Ecdysozoa</taxon>
        <taxon>Nematoda</taxon>
        <taxon>Chromadorea</taxon>
        <taxon>Rhabditida</taxon>
        <taxon>Spirurina</taxon>
        <taxon>Spiruromorpha</taxon>
        <taxon>Filarioidea</taxon>
        <taxon>Onchocercidae</taxon>
        <taxon>Onchocerca</taxon>
    </lineage>
</organism>
<evidence type="ECO:0000313" key="1">
    <source>
        <dbReference type="EMBL" id="VDK83740.1"/>
    </source>
</evidence>
<reference evidence="3" key="1">
    <citation type="submission" date="2016-06" db="UniProtKB">
        <authorList>
            <consortium name="WormBaseParasite"/>
        </authorList>
    </citation>
    <scope>IDENTIFICATION</scope>
</reference>
<dbReference type="OrthoDB" id="5866604at2759"/>
<dbReference type="EMBL" id="UYRW01002218">
    <property type="protein sequence ID" value="VDK83740.1"/>
    <property type="molecule type" value="Genomic_DNA"/>
</dbReference>
<accession>A0A182EFD8</accession>
<proteinExistence type="predicted"/>
<gene>
    <name evidence="1" type="ORF">NOO_LOCUS6804</name>
</gene>